<protein>
    <submittedName>
        <fullName evidence="3">Type VI secretion system baseplate subunit TssE</fullName>
    </submittedName>
</protein>
<dbReference type="NCBIfam" id="TIGR03357">
    <property type="entry name" value="VI_zyme"/>
    <property type="match status" value="1"/>
</dbReference>
<evidence type="ECO:0000313" key="4">
    <source>
        <dbReference type="Proteomes" id="UP001574673"/>
    </source>
</evidence>
<dbReference type="Gene3D" id="3.10.450.40">
    <property type="match status" value="1"/>
</dbReference>
<dbReference type="Proteomes" id="UP001574673">
    <property type="component" value="Unassembled WGS sequence"/>
</dbReference>
<organism evidence="3 4">
    <name type="scientific">Dentiradicibacter hellwigii</name>
    <dbReference type="NCBI Taxonomy" id="3149053"/>
    <lineage>
        <taxon>Bacteria</taxon>
        <taxon>Pseudomonadati</taxon>
        <taxon>Pseudomonadota</taxon>
        <taxon>Betaproteobacteria</taxon>
        <taxon>Rhodocyclales</taxon>
        <taxon>Rhodocyclaceae</taxon>
        <taxon>Dentiradicibacter</taxon>
    </lineage>
</organism>
<feature type="region of interest" description="Disordered" evidence="1">
    <location>
        <begin position="1"/>
        <end position="23"/>
    </location>
</feature>
<dbReference type="InterPro" id="IPR053176">
    <property type="entry name" value="T6SS_TssE1-like"/>
</dbReference>
<sequence length="154" mass="17597">MPALLDRLSDPGKTKNKHTRHMNRNTYRQAVLRDLQWLLNCPNLYSQLALGEFPEVSKSVLNYGIPSYAGANFTDADLSRVSQAIKRAILYFEPRIIKDSLSVHTVREPESALAYNKALFRIEASLWFEPYPIDMTIRAQWDSEIGSMHLQDAG</sequence>
<accession>A0ABV4UGK3</accession>
<name>A0ABV4UGK3_9RHOO</name>
<dbReference type="Pfam" id="PF04965">
    <property type="entry name" value="GPW_gp25"/>
    <property type="match status" value="1"/>
</dbReference>
<dbReference type="EMBL" id="JBEUWX010000002">
    <property type="protein sequence ID" value="MFA9950024.1"/>
    <property type="molecule type" value="Genomic_DNA"/>
</dbReference>
<feature type="compositionally biased region" description="Basic residues" evidence="1">
    <location>
        <begin position="14"/>
        <end position="23"/>
    </location>
</feature>
<comment type="caution">
    <text evidence="3">The sequence shown here is derived from an EMBL/GenBank/DDBJ whole genome shotgun (WGS) entry which is preliminary data.</text>
</comment>
<dbReference type="InterPro" id="IPR007048">
    <property type="entry name" value="IraD/Gp25-like"/>
</dbReference>
<evidence type="ECO:0000259" key="2">
    <source>
        <dbReference type="Pfam" id="PF04965"/>
    </source>
</evidence>
<feature type="domain" description="IraD/Gp25-like" evidence="2">
    <location>
        <begin position="27"/>
        <end position="130"/>
    </location>
</feature>
<dbReference type="RefSeq" id="WP_418891110.1">
    <property type="nucleotide sequence ID" value="NZ_JBEUWX010000002.1"/>
</dbReference>
<evidence type="ECO:0000313" key="3">
    <source>
        <dbReference type="EMBL" id="MFA9950024.1"/>
    </source>
</evidence>
<proteinExistence type="predicted"/>
<dbReference type="PANTHER" id="PTHR38595:SF1">
    <property type="entry name" value="TYPE VI SECRETION SYSTEM COMPONENT TSSE1"/>
    <property type="match status" value="1"/>
</dbReference>
<dbReference type="SUPFAM" id="SSF160719">
    <property type="entry name" value="gpW/gp25-like"/>
    <property type="match status" value="1"/>
</dbReference>
<dbReference type="PANTHER" id="PTHR38595">
    <property type="entry name" value="CYTOPLASMIC PROTEIN-RELATED"/>
    <property type="match status" value="1"/>
</dbReference>
<keyword evidence="4" id="KW-1185">Reference proteome</keyword>
<gene>
    <name evidence="3" type="primary">tssE</name>
    <name evidence="3" type="ORF">ABCS64_06795</name>
</gene>
<evidence type="ECO:0000256" key="1">
    <source>
        <dbReference type="SAM" id="MobiDB-lite"/>
    </source>
</evidence>
<reference evidence="4" key="1">
    <citation type="submission" date="2024-06" db="EMBL/GenBank/DDBJ databases">
        <title>Radixoralia hellwigii gen. nov., sp nov., isolated from a root canal in the human oral cavity.</title>
        <authorList>
            <person name="Bartsch S."/>
            <person name="Wittmer A."/>
            <person name="Schulz A.-K."/>
            <person name="Neumann-Schaal M."/>
            <person name="Wolf J."/>
            <person name="Gronow S."/>
            <person name="Tennert C."/>
            <person name="Haecker G."/>
            <person name="Cieplik F."/>
            <person name="Al-Ahmad A."/>
        </authorList>
    </citation>
    <scope>NUCLEOTIDE SEQUENCE [LARGE SCALE GENOMIC DNA]</scope>
    <source>
        <strain evidence="4">Wk13</strain>
    </source>
</reference>
<dbReference type="InterPro" id="IPR017737">
    <property type="entry name" value="TssE1-like"/>
</dbReference>